<evidence type="ECO:0000313" key="2">
    <source>
        <dbReference type="Proteomes" id="UP000461288"/>
    </source>
</evidence>
<organism evidence="1 2">
    <name type="scientific">Metapseudomonas otitidis</name>
    <dbReference type="NCBI Taxonomy" id="319939"/>
    <lineage>
        <taxon>Bacteria</taxon>
        <taxon>Pseudomonadati</taxon>
        <taxon>Pseudomonadota</taxon>
        <taxon>Gammaproteobacteria</taxon>
        <taxon>Pseudomonadales</taxon>
        <taxon>Pseudomonadaceae</taxon>
        <taxon>Metapseudomonas</taxon>
    </lineage>
</organism>
<accession>A0A7X3HE78</accession>
<keyword evidence="1" id="KW-0808">Transferase</keyword>
<dbReference type="AlphaFoldDB" id="A0A7X3HE78"/>
<dbReference type="RefSeq" id="WP_202119930.1">
    <property type="nucleotide sequence ID" value="NZ_WTFN01000300.1"/>
</dbReference>
<gene>
    <name evidence="1" type="ORF">GO594_30635</name>
</gene>
<evidence type="ECO:0000313" key="1">
    <source>
        <dbReference type="EMBL" id="MWK60339.1"/>
    </source>
</evidence>
<proteinExistence type="predicted"/>
<feature type="non-terminal residue" evidence="1">
    <location>
        <position position="126"/>
    </location>
</feature>
<dbReference type="EMBL" id="WTFN01000300">
    <property type="protein sequence ID" value="MWK60339.1"/>
    <property type="molecule type" value="Genomic_DNA"/>
</dbReference>
<comment type="caution">
    <text evidence="1">The sequence shown here is derived from an EMBL/GenBank/DDBJ whole genome shotgun (WGS) entry which is preliminary data.</text>
</comment>
<feature type="non-terminal residue" evidence="1">
    <location>
        <position position="1"/>
    </location>
</feature>
<protein>
    <submittedName>
        <fullName evidence="1">Polysaccharide pyruvyl transferase family protein</fullName>
    </submittedName>
</protein>
<dbReference type="Proteomes" id="UP000461288">
    <property type="component" value="Unassembled WGS sequence"/>
</dbReference>
<sequence>EDLERLGIREKAAKLLNSFSALSVRDDNSSEIVQVLTGKTPQLHIDPVLLYPFSEILLEKPEPFDYILVYAYNNRLRAEEAEQIQAFAKRHGKRLLSVNNFQDFCEEKRVASPLKVLSYFRFADYV</sequence>
<dbReference type="GO" id="GO:0016740">
    <property type="term" value="F:transferase activity"/>
    <property type="evidence" value="ECO:0007669"/>
    <property type="project" value="UniProtKB-KW"/>
</dbReference>
<name>A0A7X3HE78_9GAMM</name>
<reference evidence="1 2" key="1">
    <citation type="submission" date="2019-12" db="EMBL/GenBank/DDBJ databases">
        <title>Draft genome sequence of Pseudomonas otitidis recovered from a chicken carcass.</title>
        <authorList>
            <person name="Vieira T.R."/>
            <person name="Oliviera E.F.C."/>
            <person name="Silva N.M.V."/>
            <person name="Sambrano G.E."/>
            <person name="Cibulski S.P."/>
            <person name="Cardoso M.R.I."/>
        </authorList>
    </citation>
    <scope>NUCLEOTIDE SEQUENCE [LARGE SCALE GENOMIC DNA]</scope>
    <source>
        <strain evidence="1 2">25_K</strain>
    </source>
</reference>